<evidence type="ECO:0000313" key="1">
    <source>
        <dbReference type="EMBL" id="KAJ0098891.1"/>
    </source>
</evidence>
<keyword evidence="2" id="KW-1185">Reference proteome</keyword>
<sequence>MEAKTCAIFQLSFLCAFLFLISNLQTAIAAVSTDKTCSNTYKIYILTSCNSTTYPTDCYKSLKSYYNTIKTDPLKLCKTSLKVTLKTARNTSALVSSIAKQGGLSSAEKAIVKDCIDEISDSIDELKDSLDEMEHLGTGSRLHLQIANIQTWVSAALTDENTCTDEIDEGNKVSKSVKNKIRKSVVNLAKQTSNSLALINNNLKS</sequence>
<accession>A0ACC1BIT9</accession>
<gene>
    <name evidence="1" type="ORF">Patl1_19910</name>
</gene>
<proteinExistence type="predicted"/>
<evidence type="ECO:0000313" key="2">
    <source>
        <dbReference type="Proteomes" id="UP001164250"/>
    </source>
</evidence>
<name>A0ACC1BIT9_9ROSI</name>
<dbReference type="EMBL" id="CM047900">
    <property type="protein sequence ID" value="KAJ0098891.1"/>
    <property type="molecule type" value="Genomic_DNA"/>
</dbReference>
<organism evidence="1 2">
    <name type="scientific">Pistacia atlantica</name>
    <dbReference type="NCBI Taxonomy" id="434234"/>
    <lineage>
        <taxon>Eukaryota</taxon>
        <taxon>Viridiplantae</taxon>
        <taxon>Streptophyta</taxon>
        <taxon>Embryophyta</taxon>
        <taxon>Tracheophyta</taxon>
        <taxon>Spermatophyta</taxon>
        <taxon>Magnoliopsida</taxon>
        <taxon>eudicotyledons</taxon>
        <taxon>Gunneridae</taxon>
        <taxon>Pentapetalae</taxon>
        <taxon>rosids</taxon>
        <taxon>malvids</taxon>
        <taxon>Sapindales</taxon>
        <taxon>Anacardiaceae</taxon>
        <taxon>Pistacia</taxon>
    </lineage>
</organism>
<protein>
    <submittedName>
        <fullName evidence="1">Uncharacterized protein</fullName>
    </submittedName>
</protein>
<dbReference type="Proteomes" id="UP001164250">
    <property type="component" value="Chromosome 4"/>
</dbReference>
<comment type="caution">
    <text evidence="1">The sequence shown here is derived from an EMBL/GenBank/DDBJ whole genome shotgun (WGS) entry which is preliminary data.</text>
</comment>
<reference evidence="2" key="1">
    <citation type="journal article" date="2023" name="G3 (Bethesda)">
        <title>Genome assembly and association tests identify interacting loci associated with vigor, precocity, and sex in interspecific pistachio rootstocks.</title>
        <authorList>
            <person name="Palmer W."/>
            <person name="Jacygrad E."/>
            <person name="Sagayaradj S."/>
            <person name="Cavanaugh K."/>
            <person name="Han R."/>
            <person name="Bertier L."/>
            <person name="Beede B."/>
            <person name="Kafkas S."/>
            <person name="Golino D."/>
            <person name="Preece J."/>
            <person name="Michelmore R."/>
        </authorList>
    </citation>
    <scope>NUCLEOTIDE SEQUENCE [LARGE SCALE GENOMIC DNA]</scope>
</reference>